<name>A0A316VWZ8_9BASI</name>
<dbReference type="FunCoup" id="A0A316VWZ8">
    <property type="interactions" value="543"/>
</dbReference>
<feature type="domain" description="DUF3381" evidence="12">
    <location>
        <begin position="265"/>
        <end position="416"/>
    </location>
</feature>
<feature type="compositionally biased region" description="Basic residues" evidence="9">
    <location>
        <begin position="902"/>
        <end position="911"/>
    </location>
</feature>
<feature type="active site" description="Proton acceptor" evidence="8">
    <location>
        <position position="159"/>
    </location>
</feature>
<dbReference type="GeneID" id="37034128"/>
<feature type="compositionally biased region" description="Basic and acidic residues" evidence="9">
    <location>
        <begin position="822"/>
        <end position="833"/>
    </location>
</feature>
<dbReference type="OrthoDB" id="1287559at2759"/>
<keyword evidence="14" id="KW-1185">Reference proteome</keyword>
<feature type="compositionally biased region" description="Basic and acidic residues" evidence="9">
    <location>
        <begin position="390"/>
        <end position="402"/>
    </location>
</feature>
<organism evidence="13 14">
    <name type="scientific">Ceraceosorus guamensis</name>
    <dbReference type="NCBI Taxonomy" id="1522189"/>
    <lineage>
        <taxon>Eukaryota</taxon>
        <taxon>Fungi</taxon>
        <taxon>Dikarya</taxon>
        <taxon>Basidiomycota</taxon>
        <taxon>Ustilaginomycotina</taxon>
        <taxon>Exobasidiomycetes</taxon>
        <taxon>Ceraceosorales</taxon>
        <taxon>Ceraceosoraceae</taxon>
        <taxon>Ceraceosorus</taxon>
    </lineage>
</organism>
<sequence>MGKKHEKKTAKGRLDKFYWLAKEQGFRSRAAFKLVQLNKKFNFLEGARCCIDLCAAPGGWLQVASKYMPPSSLIVGVDLVPIKPIPRCVTFAEDINSFRCRDQLRNELKDWKADIVLHDGAPNVGTAWVQDAYQQAELVLASLRLAVEFLAPGGSFVTKVFRSKDYNNLLWVFNQLFGSVEATKPPSSRNVSAEIFVVCTEYKAPKRVDPRFLDPKHVFKDLDPAALRDVDAVAAAQDGQAEGSTPVLPLKGEKGASAQINVLQPEKQRRKREGYDDGVHILYSALPARKWVEGPHAIDGLGANNEITFKDAADKELLAHEKTTEDIKACCADLKVLGKGDFRNLLRWRIAMREHLGLEAPVKKPGESTVEVVEEESKEPVDSDQEIGEELERLNEERNKALRKERRKRNEARARKVLKMQLHMNTPMDIGQEITDETLQGGTEDVFDLTHRRQSSASDDSSEGESQSEEDDKSENELERLDRLQGGLDAAYVAYKERVAERDAKWRAREARKANQNREEWNGFSEPAQEGQADDSEEESEGGYDLVTRRKMKEETYNTDDEESDLEDLEHRKAVLAASNGSREPNSALKRKAKAQEQDSDDEEIETGNLVTTLEKGTDRQARQSRQAAIWFDNPLFKGVNGLDFGAGDHDYDEDEEEEGSPQEGDDSSEEEEDDEGGNGDEDEEMDSDVEVVPRNVADEDMDDFEGEWRYGDEDQDEVKRKLIERKGLTTAEAMTLAQQLVNREKTKSDLIDMGFSKHNFAEKTADLPAWFLEDEGKHYKANVPITKEAMAALRARQRALDARPIKKIAEAKARKKFKAAQRLEKARKKADNLNDTVDVSEREKAKDIEKVLSKANKPTKKRQITTVVARGPNRGLKGRPKGVKGRYRLVDRRQKKEMRAQKRRDKKAGKKTVSSTSQKKRVPNGYGGR</sequence>
<dbReference type="InterPro" id="IPR024576">
    <property type="entry name" value="rRNA_MeTfrase_Spb1_DUF3381"/>
</dbReference>
<feature type="domain" description="Ribosomal RNA methyltransferase FtsJ" evidence="10">
    <location>
        <begin position="26"/>
        <end position="201"/>
    </location>
</feature>
<dbReference type="GO" id="GO:0000466">
    <property type="term" value="P:maturation of 5.8S rRNA from tricistronic rRNA transcript (SSU-rRNA, 5.8S rRNA, LSU-rRNA)"/>
    <property type="evidence" value="ECO:0007669"/>
    <property type="project" value="TreeGrafter"/>
</dbReference>
<evidence type="ECO:0000313" key="13">
    <source>
        <dbReference type="EMBL" id="PWN42177.1"/>
    </source>
</evidence>
<feature type="binding site" evidence="8">
    <location>
        <position position="78"/>
    </location>
    <ligand>
        <name>S-adenosyl-L-methionine</name>
        <dbReference type="ChEBI" id="CHEBI:59789"/>
    </ligand>
</feature>
<feature type="compositionally biased region" description="Basic residues" evidence="9">
    <location>
        <begin position="877"/>
        <end position="888"/>
    </location>
</feature>
<feature type="region of interest" description="Disordered" evidence="9">
    <location>
        <begin position="502"/>
        <end position="713"/>
    </location>
</feature>
<feature type="domain" description="Ribosomal RNA methyltransferase SPB1-like C-terminal" evidence="11">
    <location>
        <begin position="684"/>
        <end position="907"/>
    </location>
</feature>
<dbReference type="GO" id="GO:0000463">
    <property type="term" value="P:maturation of LSU-rRNA from tricistronic rRNA transcript (SSU-rRNA, 5.8S rRNA, LSU-rRNA)"/>
    <property type="evidence" value="ECO:0007669"/>
    <property type="project" value="TreeGrafter"/>
</dbReference>
<dbReference type="GO" id="GO:0005730">
    <property type="term" value="C:nucleolus"/>
    <property type="evidence" value="ECO:0007669"/>
    <property type="project" value="UniProtKB-SubCell"/>
</dbReference>
<evidence type="ECO:0000256" key="1">
    <source>
        <dbReference type="ARBA" id="ARBA00004604"/>
    </source>
</evidence>
<dbReference type="RefSeq" id="XP_025369337.1">
    <property type="nucleotide sequence ID" value="XM_025512258.1"/>
</dbReference>
<keyword evidence="4 8" id="KW-0489">Methyltransferase</keyword>
<dbReference type="InterPro" id="IPR029063">
    <property type="entry name" value="SAM-dependent_MTases_sf"/>
</dbReference>
<feature type="compositionally biased region" description="Basic residues" evidence="9">
    <location>
        <begin position="403"/>
        <end position="415"/>
    </location>
</feature>
<dbReference type="PANTHER" id="PTHR10920">
    <property type="entry name" value="RIBOSOMAL RNA METHYLTRANSFERASE"/>
    <property type="match status" value="1"/>
</dbReference>
<dbReference type="InterPro" id="IPR002877">
    <property type="entry name" value="RNA_MeTrfase_FtsJ_dom"/>
</dbReference>
<dbReference type="GO" id="GO:0008650">
    <property type="term" value="F:rRNA (uridine-2'-O-)-methyltransferase activity"/>
    <property type="evidence" value="ECO:0007669"/>
    <property type="project" value="TreeGrafter"/>
</dbReference>
<dbReference type="InterPro" id="IPR015507">
    <property type="entry name" value="rRNA-MeTfrase_E"/>
</dbReference>
<dbReference type="InParanoid" id="A0A316VWZ8"/>
<gene>
    <name evidence="13" type="ORF">IE81DRAFT_302629</name>
</gene>
<keyword evidence="3 8" id="KW-0698">rRNA processing</keyword>
<dbReference type="InterPro" id="IPR028589">
    <property type="entry name" value="SPB1-like"/>
</dbReference>
<dbReference type="HAMAP" id="MF_03163">
    <property type="entry name" value="RNA_methyltr_E_SPB1"/>
    <property type="match status" value="1"/>
</dbReference>
<feature type="region of interest" description="Disordered" evidence="9">
    <location>
        <begin position="367"/>
        <end position="415"/>
    </location>
</feature>
<dbReference type="STRING" id="1522189.A0A316VWZ8"/>
<evidence type="ECO:0000256" key="7">
    <source>
        <dbReference type="ARBA" id="ARBA00023242"/>
    </source>
</evidence>
<feature type="compositionally biased region" description="Acidic residues" evidence="9">
    <location>
        <begin position="651"/>
        <end position="690"/>
    </location>
</feature>
<dbReference type="SUPFAM" id="SSF53335">
    <property type="entry name" value="S-adenosyl-L-methionine-dependent methyltransferases"/>
    <property type="match status" value="1"/>
</dbReference>
<feature type="region of interest" description="Disordered" evidence="9">
    <location>
        <begin position="452"/>
        <end position="482"/>
    </location>
</feature>
<dbReference type="EMBL" id="KZ819383">
    <property type="protein sequence ID" value="PWN42177.1"/>
    <property type="molecule type" value="Genomic_DNA"/>
</dbReference>
<feature type="region of interest" description="Disordered" evidence="9">
    <location>
        <begin position="822"/>
        <end position="930"/>
    </location>
</feature>
<comment type="similarity">
    <text evidence="8">Belongs to the class I-like SAM-binding methyltransferase superfamily. RNA methyltransferase RlmE family. SPB1 subfamily.</text>
</comment>
<dbReference type="Gene3D" id="3.40.50.150">
    <property type="entry name" value="Vaccinia Virus protein VP39"/>
    <property type="match status" value="1"/>
</dbReference>
<feature type="binding site" evidence="8">
    <location>
        <position position="60"/>
    </location>
    <ligand>
        <name>S-adenosyl-L-methionine</name>
        <dbReference type="ChEBI" id="CHEBI:59789"/>
    </ligand>
</feature>
<feature type="compositionally biased region" description="Basic and acidic residues" evidence="9">
    <location>
        <begin position="889"/>
        <end position="901"/>
    </location>
</feature>
<feature type="binding site" evidence="8">
    <location>
        <position position="119"/>
    </location>
    <ligand>
        <name>S-adenosyl-L-methionine</name>
        <dbReference type="ChEBI" id="CHEBI:59789"/>
    </ligand>
</feature>
<feature type="compositionally biased region" description="Acidic residues" evidence="9">
    <location>
        <begin position="372"/>
        <end position="389"/>
    </location>
</feature>
<feature type="binding site" evidence="8">
    <location>
        <position position="94"/>
    </location>
    <ligand>
        <name>S-adenosyl-L-methionine</name>
        <dbReference type="ChEBI" id="CHEBI:59789"/>
    </ligand>
</feature>
<dbReference type="Proteomes" id="UP000245783">
    <property type="component" value="Unassembled WGS sequence"/>
</dbReference>
<evidence type="ECO:0000256" key="9">
    <source>
        <dbReference type="SAM" id="MobiDB-lite"/>
    </source>
</evidence>
<evidence type="ECO:0000256" key="3">
    <source>
        <dbReference type="ARBA" id="ARBA00022552"/>
    </source>
</evidence>
<evidence type="ECO:0000256" key="2">
    <source>
        <dbReference type="ARBA" id="ARBA00022517"/>
    </source>
</evidence>
<dbReference type="PANTHER" id="PTHR10920:SF13">
    <property type="entry name" value="PRE-RRNA 2'-O-RIBOSE RNA METHYLTRANSFERASE FTSJ3"/>
    <property type="match status" value="1"/>
</dbReference>
<evidence type="ECO:0000259" key="10">
    <source>
        <dbReference type="Pfam" id="PF01728"/>
    </source>
</evidence>
<feature type="compositionally biased region" description="Acidic residues" evidence="9">
    <location>
        <begin position="557"/>
        <end position="568"/>
    </location>
</feature>
<evidence type="ECO:0000256" key="5">
    <source>
        <dbReference type="ARBA" id="ARBA00022679"/>
    </source>
</evidence>
<dbReference type="InterPro" id="IPR050082">
    <property type="entry name" value="RNA_methyltr_RlmE"/>
</dbReference>
<keyword evidence="5 8" id="KW-0808">Transferase</keyword>
<evidence type="ECO:0000256" key="6">
    <source>
        <dbReference type="ARBA" id="ARBA00022691"/>
    </source>
</evidence>
<protein>
    <submittedName>
        <fullName evidence="13">FtsJ-domain-containing protein</fullName>
    </submittedName>
</protein>
<dbReference type="GO" id="GO:0030687">
    <property type="term" value="C:preribosome, large subunit precursor"/>
    <property type="evidence" value="ECO:0007669"/>
    <property type="project" value="TreeGrafter"/>
</dbReference>
<dbReference type="Pfam" id="PF01728">
    <property type="entry name" value="FtsJ"/>
    <property type="match status" value="1"/>
</dbReference>
<feature type="compositionally biased region" description="Acidic residues" evidence="9">
    <location>
        <begin position="460"/>
        <end position="474"/>
    </location>
</feature>
<dbReference type="GO" id="GO:0016435">
    <property type="term" value="F:rRNA (guanine) methyltransferase activity"/>
    <property type="evidence" value="ECO:0007669"/>
    <property type="project" value="TreeGrafter"/>
</dbReference>
<keyword evidence="2 8" id="KW-0690">Ribosome biogenesis</keyword>
<reference evidence="13 14" key="1">
    <citation type="journal article" date="2018" name="Mol. Biol. Evol.">
        <title>Broad Genomic Sampling Reveals a Smut Pathogenic Ancestry of the Fungal Clade Ustilaginomycotina.</title>
        <authorList>
            <person name="Kijpornyongpan T."/>
            <person name="Mondo S.J."/>
            <person name="Barry K."/>
            <person name="Sandor L."/>
            <person name="Lee J."/>
            <person name="Lipzen A."/>
            <person name="Pangilinan J."/>
            <person name="LaButti K."/>
            <person name="Hainaut M."/>
            <person name="Henrissat B."/>
            <person name="Grigoriev I.V."/>
            <person name="Spatafora J.W."/>
            <person name="Aime M.C."/>
        </authorList>
    </citation>
    <scope>NUCLEOTIDE SEQUENCE [LARGE SCALE GENOMIC DNA]</scope>
    <source>
        <strain evidence="13 14">MCA 4658</strain>
    </source>
</reference>
<proteinExistence type="inferred from homology"/>
<keyword evidence="7 8" id="KW-0539">Nucleus</keyword>
<evidence type="ECO:0000256" key="8">
    <source>
        <dbReference type="HAMAP-Rule" id="MF_03163"/>
    </source>
</evidence>
<evidence type="ECO:0000256" key="4">
    <source>
        <dbReference type="ARBA" id="ARBA00022603"/>
    </source>
</evidence>
<dbReference type="HAMAP" id="MF_01547">
    <property type="entry name" value="RNA_methyltr_E"/>
    <property type="match status" value="1"/>
</dbReference>
<dbReference type="AlphaFoldDB" id="A0A316VWZ8"/>
<comment type="subcellular location">
    <subcellularLocation>
        <location evidence="1 8">Nucleus</location>
        <location evidence="1 8">Nucleolus</location>
    </subcellularLocation>
</comment>
<evidence type="ECO:0000313" key="14">
    <source>
        <dbReference type="Proteomes" id="UP000245783"/>
    </source>
</evidence>
<dbReference type="Pfam" id="PF07780">
    <property type="entry name" value="Spb1_C"/>
    <property type="match status" value="1"/>
</dbReference>
<feature type="binding site" evidence="8">
    <location>
        <position position="58"/>
    </location>
    <ligand>
        <name>S-adenosyl-L-methionine</name>
        <dbReference type="ChEBI" id="CHEBI:59789"/>
    </ligand>
</feature>
<dbReference type="FunFam" id="3.40.50.150:FF:000004">
    <property type="entry name" value="AdoMet-dependent rRNA methyltransferase SPB1"/>
    <property type="match status" value="1"/>
</dbReference>
<evidence type="ECO:0000259" key="12">
    <source>
        <dbReference type="Pfam" id="PF11861"/>
    </source>
</evidence>
<keyword evidence="6 8" id="KW-0949">S-adenosyl-L-methionine</keyword>
<feature type="compositionally biased region" description="Basic and acidic residues" evidence="9">
    <location>
        <begin position="502"/>
        <end position="521"/>
    </location>
</feature>
<evidence type="ECO:0000259" key="11">
    <source>
        <dbReference type="Pfam" id="PF07780"/>
    </source>
</evidence>
<dbReference type="InterPro" id="IPR012920">
    <property type="entry name" value="rRNA_MeTfrase_SPB1-like_C"/>
</dbReference>
<accession>A0A316VWZ8</accession>
<dbReference type="Pfam" id="PF11861">
    <property type="entry name" value="DUF3381"/>
    <property type="match status" value="1"/>
</dbReference>
<feature type="compositionally biased region" description="Acidic residues" evidence="9">
    <location>
        <begin position="532"/>
        <end position="542"/>
    </location>
</feature>
<feature type="compositionally biased region" description="Basic and acidic residues" evidence="9">
    <location>
        <begin position="840"/>
        <end position="853"/>
    </location>
</feature>